<accession>A0A8H7GV39</accession>
<sequence length="79" mass="8706">MSVEVPMTTVDRVGSGLSNTAPTLIGQGNPEVGPIYEKERCWCLQTPVYLPTLLIIWFVLTVIITIYGINFGCEETNTT</sequence>
<gene>
    <name evidence="2" type="ORF">HF325_001441</name>
</gene>
<proteinExistence type="predicted"/>
<keyword evidence="1" id="KW-0812">Transmembrane</keyword>
<reference evidence="2" key="1">
    <citation type="submission" date="2020-10" db="EMBL/GenBank/DDBJ databases">
        <title>The Whole-Genome Sequence of Metschnikowia persimmonesis, a Novel Endophytic Yeast Species Isolated from Medicinal Plant Diospyros kaki Thumb.</title>
        <authorList>
            <person name="Rahmat E."/>
            <person name="Kang Y."/>
        </authorList>
    </citation>
    <scope>NUCLEOTIDE SEQUENCE</scope>
    <source>
        <strain evidence="2">KIOM G15050</strain>
    </source>
</reference>
<evidence type="ECO:0000313" key="3">
    <source>
        <dbReference type="Proteomes" id="UP000649328"/>
    </source>
</evidence>
<feature type="transmembrane region" description="Helical" evidence="1">
    <location>
        <begin position="48"/>
        <end position="69"/>
    </location>
</feature>
<evidence type="ECO:0000313" key="2">
    <source>
        <dbReference type="EMBL" id="KAF8003993.1"/>
    </source>
</evidence>
<keyword evidence="1" id="KW-1133">Transmembrane helix</keyword>
<dbReference type="EMBL" id="JACBPP010000002">
    <property type="protein sequence ID" value="KAF8003993.1"/>
    <property type="molecule type" value="Genomic_DNA"/>
</dbReference>
<dbReference type="AlphaFoldDB" id="A0A8H7GV39"/>
<keyword evidence="1" id="KW-0472">Membrane</keyword>
<comment type="caution">
    <text evidence="2">The sequence shown here is derived from an EMBL/GenBank/DDBJ whole genome shotgun (WGS) entry which is preliminary data.</text>
</comment>
<protein>
    <submittedName>
        <fullName evidence="2">Uncharacterized protein</fullName>
    </submittedName>
</protein>
<keyword evidence="3" id="KW-1185">Reference proteome</keyword>
<name>A0A8H7GV39_9ASCO</name>
<evidence type="ECO:0000256" key="1">
    <source>
        <dbReference type="SAM" id="Phobius"/>
    </source>
</evidence>
<dbReference type="Proteomes" id="UP000649328">
    <property type="component" value="Unassembled WGS sequence"/>
</dbReference>
<organism evidence="2 3">
    <name type="scientific">Metschnikowia pulcherrima</name>
    <dbReference type="NCBI Taxonomy" id="27326"/>
    <lineage>
        <taxon>Eukaryota</taxon>
        <taxon>Fungi</taxon>
        <taxon>Dikarya</taxon>
        <taxon>Ascomycota</taxon>
        <taxon>Saccharomycotina</taxon>
        <taxon>Pichiomycetes</taxon>
        <taxon>Metschnikowiaceae</taxon>
        <taxon>Metschnikowia</taxon>
    </lineage>
</organism>